<dbReference type="InterPro" id="IPR050266">
    <property type="entry name" value="AB_hydrolase_sf"/>
</dbReference>
<dbReference type="InterPro" id="IPR000073">
    <property type="entry name" value="AB_hydrolase_1"/>
</dbReference>
<evidence type="ECO:0000259" key="1">
    <source>
        <dbReference type="Pfam" id="PF00561"/>
    </source>
</evidence>
<evidence type="ECO:0000313" key="2">
    <source>
        <dbReference type="EMBL" id="MBM6399199.1"/>
    </source>
</evidence>
<name>A0ABS2CH53_9MICO</name>
<dbReference type="Gene3D" id="3.40.50.1820">
    <property type="entry name" value="alpha/beta hydrolase"/>
    <property type="match status" value="1"/>
</dbReference>
<dbReference type="PANTHER" id="PTHR43798:SF33">
    <property type="entry name" value="HYDROLASE, PUTATIVE (AFU_ORTHOLOGUE AFUA_2G14860)-RELATED"/>
    <property type="match status" value="1"/>
</dbReference>
<dbReference type="InterPro" id="IPR029058">
    <property type="entry name" value="AB_hydrolase_fold"/>
</dbReference>
<dbReference type="RefSeq" id="WP_204129669.1">
    <property type="nucleotide sequence ID" value="NZ_JAFDVD010000003.1"/>
</dbReference>
<evidence type="ECO:0000313" key="3">
    <source>
        <dbReference type="Proteomes" id="UP001430172"/>
    </source>
</evidence>
<proteinExistence type="predicted"/>
<organism evidence="2 3">
    <name type="scientific">Phycicoccus sonneratiae</name>
    <dbReference type="NCBI Taxonomy" id="2807628"/>
    <lineage>
        <taxon>Bacteria</taxon>
        <taxon>Bacillati</taxon>
        <taxon>Actinomycetota</taxon>
        <taxon>Actinomycetes</taxon>
        <taxon>Micrococcales</taxon>
        <taxon>Intrasporangiaceae</taxon>
        <taxon>Phycicoccus</taxon>
    </lineage>
</organism>
<comment type="caution">
    <text evidence="2">The sequence shown here is derived from an EMBL/GenBank/DDBJ whole genome shotgun (WGS) entry which is preliminary data.</text>
</comment>
<gene>
    <name evidence="2" type="ORF">JQN70_02235</name>
</gene>
<dbReference type="PANTHER" id="PTHR43798">
    <property type="entry name" value="MONOACYLGLYCEROL LIPASE"/>
    <property type="match status" value="1"/>
</dbReference>
<dbReference type="GO" id="GO:0016787">
    <property type="term" value="F:hydrolase activity"/>
    <property type="evidence" value="ECO:0007669"/>
    <property type="project" value="UniProtKB-KW"/>
</dbReference>
<dbReference type="SUPFAM" id="SSF53474">
    <property type="entry name" value="alpha/beta-Hydrolases"/>
    <property type="match status" value="1"/>
</dbReference>
<keyword evidence="3" id="KW-1185">Reference proteome</keyword>
<accession>A0ABS2CH53</accession>
<dbReference type="EMBL" id="JAFDVD010000003">
    <property type="protein sequence ID" value="MBM6399199.1"/>
    <property type="molecule type" value="Genomic_DNA"/>
</dbReference>
<keyword evidence="2" id="KW-0378">Hydrolase</keyword>
<dbReference type="Proteomes" id="UP001430172">
    <property type="component" value="Unassembled WGS sequence"/>
</dbReference>
<protein>
    <submittedName>
        <fullName evidence="2">Alpha/beta fold hydrolase</fullName>
    </submittedName>
</protein>
<reference evidence="2" key="1">
    <citation type="submission" date="2021-02" db="EMBL/GenBank/DDBJ databases">
        <title>Phycicoccus sp. MQZ13P-5T, whole genome shotgun sequence.</title>
        <authorList>
            <person name="Tuo L."/>
        </authorList>
    </citation>
    <scope>NUCLEOTIDE SEQUENCE</scope>
    <source>
        <strain evidence="2">MQZ13P-5</strain>
    </source>
</reference>
<sequence>MSTVDPAFVIELPEGHLAVHDLTTGPVAEDASVVLAVHGITANGLSWQRVADELGRRRPGAVRVLAPDLRGRAGSAGAPGPYGLGVHAADLAGIASAFAAAPVLVGHSMGAFVAALATDRHPERFAGVVLVDGGLAFPAPPDLDVDGALTAVIGPAMQRLSMRFGSEAEYLAFWDEHPALGPVLRGPAGDAARRYVLHDLVPDDEGGWRSSCVLDAVRADGADVLADPETHAAARAVVARGLPVELVWARRGLMDEPQGLYDPQRLAALELPDALRCTEVDANHYSVVLEAPGVTAVCDAVERLL</sequence>
<feature type="domain" description="AB hydrolase-1" evidence="1">
    <location>
        <begin position="33"/>
        <end position="288"/>
    </location>
</feature>
<dbReference type="Pfam" id="PF00561">
    <property type="entry name" value="Abhydrolase_1"/>
    <property type="match status" value="1"/>
</dbReference>